<proteinExistence type="predicted"/>
<dbReference type="EMBL" id="MHOO01000003">
    <property type="protein sequence ID" value="OGZ64736.1"/>
    <property type="molecule type" value="Genomic_DNA"/>
</dbReference>
<name>A0A1G2HQC7_9BACT</name>
<keyword evidence="1" id="KW-0812">Transmembrane</keyword>
<dbReference type="STRING" id="1802202.A2730_02125"/>
<sequence>MLFNISCGNIKTTFALKQLNKESIVTTDPPDQQNSRDEYKLVFDGYKFFVNIRFLTAAFAMSIQSALLNFYNQTIKENTSMGIAIFGLAMIFWVALVIIERRTIHLFVALLQRGNELEFQLGIPNGFFHRIAEISPRRGKRFQPFVTHTRGLTLVYFGIIVLWIALLVVTLIQKQ</sequence>
<evidence type="ECO:0000313" key="2">
    <source>
        <dbReference type="EMBL" id="OGZ64736.1"/>
    </source>
</evidence>
<organism evidence="2 3">
    <name type="scientific">Candidatus Staskawiczbacteria bacterium RIFCSPHIGHO2_01_FULL_39_25</name>
    <dbReference type="NCBI Taxonomy" id="1802202"/>
    <lineage>
        <taxon>Bacteria</taxon>
        <taxon>Candidatus Staskawicziibacteriota</taxon>
    </lineage>
</organism>
<reference evidence="2 3" key="1">
    <citation type="journal article" date="2016" name="Nat. Commun.">
        <title>Thousands of microbial genomes shed light on interconnected biogeochemical processes in an aquifer system.</title>
        <authorList>
            <person name="Anantharaman K."/>
            <person name="Brown C.T."/>
            <person name="Hug L.A."/>
            <person name="Sharon I."/>
            <person name="Castelle C.J."/>
            <person name="Probst A.J."/>
            <person name="Thomas B.C."/>
            <person name="Singh A."/>
            <person name="Wilkins M.J."/>
            <person name="Karaoz U."/>
            <person name="Brodie E.L."/>
            <person name="Williams K.H."/>
            <person name="Hubbard S.S."/>
            <person name="Banfield J.F."/>
        </authorList>
    </citation>
    <scope>NUCLEOTIDE SEQUENCE [LARGE SCALE GENOMIC DNA]</scope>
</reference>
<dbReference type="AlphaFoldDB" id="A0A1G2HQC7"/>
<accession>A0A1G2HQC7</accession>
<feature type="transmembrane region" description="Helical" evidence="1">
    <location>
        <begin position="48"/>
        <end position="68"/>
    </location>
</feature>
<evidence type="ECO:0000256" key="1">
    <source>
        <dbReference type="SAM" id="Phobius"/>
    </source>
</evidence>
<evidence type="ECO:0000313" key="3">
    <source>
        <dbReference type="Proteomes" id="UP000176855"/>
    </source>
</evidence>
<keyword evidence="1" id="KW-1133">Transmembrane helix</keyword>
<comment type="caution">
    <text evidence="2">The sequence shown here is derived from an EMBL/GenBank/DDBJ whole genome shotgun (WGS) entry which is preliminary data.</text>
</comment>
<dbReference type="Proteomes" id="UP000176855">
    <property type="component" value="Unassembled WGS sequence"/>
</dbReference>
<gene>
    <name evidence="2" type="ORF">A2730_02125</name>
</gene>
<protein>
    <submittedName>
        <fullName evidence="2">Uncharacterized protein</fullName>
    </submittedName>
</protein>
<feature type="transmembrane region" description="Helical" evidence="1">
    <location>
        <begin position="80"/>
        <end position="99"/>
    </location>
</feature>
<keyword evidence="1" id="KW-0472">Membrane</keyword>
<feature type="transmembrane region" description="Helical" evidence="1">
    <location>
        <begin position="154"/>
        <end position="172"/>
    </location>
</feature>